<feature type="domain" description="RNA polymerase sigma-70 region 2" evidence="5">
    <location>
        <begin position="28"/>
        <end position="93"/>
    </location>
</feature>
<protein>
    <submittedName>
        <fullName evidence="7">RNA polymerase sigma-70 factor</fullName>
    </submittedName>
</protein>
<reference evidence="7 8" key="1">
    <citation type="submission" date="2019-11" db="EMBL/GenBank/DDBJ databases">
        <title>Spirosoma endbachense sp. nov., isolated from a natural salt meadow.</title>
        <authorList>
            <person name="Rojas J."/>
            <person name="Ambika Manirajan B."/>
            <person name="Ratering S."/>
            <person name="Suarez C."/>
            <person name="Geissler-Plaum R."/>
            <person name="Schnell S."/>
        </authorList>
    </citation>
    <scope>NUCLEOTIDE SEQUENCE [LARGE SCALE GENOMIC DNA]</scope>
    <source>
        <strain evidence="7 8">I-24</strain>
    </source>
</reference>
<keyword evidence="4" id="KW-0804">Transcription</keyword>
<dbReference type="Pfam" id="PF08281">
    <property type="entry name" value="Sigma70_r4_2"/>
    <property type="match status" value="1"/>
</dbReference>
<keyword evidence="2" id="KW-0805">Transcription regulation</keyword>
<keyword evidence="3" id="KW-0731">Sigma factor</keyword>
<dbReference type="RefSeq" id="WP_162388559.1">
    <property type="nucleotide sequence ID" value="NZ_CP045997.1"/>
</dbReference>
<dbReference type="InterPro" id="IPR039425">
    <property type="entry name" value="RNA_pol_sigma-70-like"/>
</dbReference>
<dbReference type="SUPFAM" id="SSF88946">
    <property type="entry name" value="Sigma2 domain of RNA polymerase sigma factors"/>
    <property type="match status" value="1"/>
</dbReference>
<dbReference type="InterPro" id="IPR007627">
    <property type="entry name" value="RNA_pol_sigma70_r2"/>
</dbReference>
<organism evidence="7 8">
    <name type="scientific">Spirosoma endbachense</name>
    <dbReference type="NCBI Taxonomy" id="2666025"/>
    <lineage>
        <taxon>Bacteria</taxon>
        <taxon>Pseudomonadati</taxon>
        <taxon>Bacteroidota</taxon>
        <taxon>Cytophagia</taxon>
        <taxon>Cytophagales</taxon>
        <taxon>Cytophagaceae</taxon>
        <taxon>Spirosoma</taxon>
    </lineage>
</organism>
<comment type="similarity">
    <text evidence="1">Belongs to the sigma-70 factor family. ECF subfamily.</text>
</comment>
<dbReference type="InterPro" id="IPR036388">
    <property type="entry name" value="WH-like_DNA-bd_sf"/>
</dbReference>
<evidence type="ECO:0000256" key="2">
    <source>
        <dbReference type="ARBA" id="ARBA00023015"/>
    </source>
</evidence>
<dbReference type="InterPro" id="IPR014284">
    <property type="entry name" value="RNA_pol_sigma-70_dom"/>
</dbReference>
<dbReference type="CDD" id="cd06171">
    <property type="entry name" value="Sigma70_r4"/>
    <property type="match status" value="1"/>
</dbReference>
<dbReference type="InterPro" id="IPR013249">
    <property type="entry name" value="RNA_pol_sigma70_r4_t2"/>
</dbReference>
<dbReference type="NCBIfam" id="TIGR02985">
    <property type="entry name" value="Sig70_bacteroi1"/>
    <property type="match status" value="1"/>
</dbReference>
<dbReference type="KEGG" id="senf:GJR95_25470"/>
<evidence type="ECO:0000256" key="1">
    <source>
        <dbReference type="ARBA" id="ARBA00010641"/>
    </source>
</evidence>
<dbReference type="AlphaFoldDB" id="A0A6P1W2A1"/>
<dbReference type="Gene3D" id="1.10.10.10">
    <property type="entry name" value="Winged helix-like DNA-binding domain superfamily/Winged helix DNA-binding domain"/>
    <property type="match status" value="1"/>
</dbReference>
<dbReference type="GO" id="GO:0003677">
    <property type="term" value="F:DNA binding"/>
    <property type="evidence" value="ECO:0007669"/>
    <property type="project" value="InterPro"/>
</dbReference>
<dbReference type="PANTHER" id="PTHR43133:SF46">
    <property type="entry name" value="RNA POLYMERASE SIGMA-70 FACTOR ECF SUBFAMILY"/>
    <property type="match status" value="1"/>
</dbReference>
<evidence type="ECO:0000313" key="7">
    <source>
        <dbReference type="EMBL" id="QHV98147.1"/>
    </source>
</evidence>
<dbReference type="GO" id="GO:0006352">
    <property type="term" value="P:DNA-templated transcription initiation"/>
    <property type="evidence" value="ECO:0007669"/>
    <property type="project" value="InterPro"/>
</dbReference>
<keyword evidence="8" id="KW-1185">Reference proteome</keyword>
<dbReference type="Gene3D" id="1.10.1740.10">
    <property type="match status" value="1"/>
</dbReference>
<feature type="domain" description="RNA polymerase sigma factor 70 region 4 type 2" evidence="6">
    <location>
        <begin position="127"/>
        <end position="174"/>
    </location>
</feature>
<evidence type="ECO:0000259" key="6">
    <source>
        <dbReference type="Pfam" id="PF08281"/>
    </source>
</evidence>
<evidence type="ECO:0000259" key="5">
    <source>
        <dbReference type="Pfam" id="PF04542"/>
    </source>
</evidence>
<dbReference type="Proteomes" id="UP000464577">
    <property type="component" value="Chromosome"/>
</dbReference>
<dbReference type="InterPro" id="IPR014327">
    <property type="entry name" value="RNA_pol_sigma70_bacteroid"/>
</dbReference>
<evidence type="ECO:0000256" key="3">
    <source>
        <dbReference type="ARBA" id="ARBA00023082"/>
    </source>
</evidence>
<evidence type="ECO:0000256" key="4">
    <source>
        <dbReference type="ARBA" id="ARBA00023163"/>
    </source>
</evidence>
<dbReference type="EMBL" id="CP045997">
    <property type="protein sequence ID" value="QHV98147.1"/>
    <property type="molecule type" value="Genomic_DNA"/>
</dbReference>
<evidence type="ECO:0000313" key="8">
    <source>
        <dbReference type="Proteomes" id="UP000464577"/>
    </source>
</evidence>
<dbReference type="GO" id="GO:0016987">
    <property type="term" value="F:sigma factor activity"/>
    <property type="evidence" value="ECO:0007669"/>
    <property type="project" value="UniProtKB-KW"/>
</dbReference>
<dbReference type="PANTHER" id="PTHR43133">
    <property type="entry name" value="RNA POLYMERASE ECF-TYPE SIGMA FACTO"/>
    <property type="match status" value="1"/>
</dbReference>
<accession>A0A6P1W2A1</accession>
<dbReference type="InterPro" id="IPR013325">
    <property type="entry name" value="RNA_pol_sigma_r2"/>
</dbReference>
<proteinExistence type="inferred from homology"/>
<gene>
    <name evidence="7" type="ORF">GJR95_25470</name>
</gene>
<dbReference type="InterPro" id="IPR013324">
    <property type="entry name" value="RNA_pol_sigma_r3/r4-like"/>
</dbReference>
<dbReference type="Pfam" id="PF04542">
    <property type="entry name" value="Sigma70_r2"/>
    <property type="match status" value="1"/>
</dbReference>
<sequence>MATKLPAKSELELIHALANNQVEAFDAFYHQYKQPVYANIFKLVKQPDAAEDILQEVFLALWENRYIIHQDKSVAGWLFVVSYNKALSYLKKKLKESTVVTQQTDLPETTVAEEPLDEDFFVSQLSMIEAAVSQLPARKKEVFQLLRFEGKSYEEVAERLGISVQSVKDYLKQATRQVKKHIEEQNRSSRASAVSVLVFVIDLL</sequence>
<dbReference type="NCBIfam" id="TIGR02937">
    <property type="entry name" value="sigma70-ECF"/>
    <property type="match status" value="1"/>
</dbReference>
<name>A0A6P1W2A1_9BACT</name>
<dbReference type="SUPFAM" id="SSF88659">
    <property type="entry name" value="Sigma3 and sigma4 domains of RNA polymerase sigma factors"/>
    <property type="match status" value="1"/>
</dbReference>